<dbReference type="Pfam" id="PF00127">
    <property type="entry name" value="Copper-bind"/>
    <property type="match status" value="1"/>
</dbReference>
<dbReference type="PROSITE" id="PS00196">
    <property type="entry name" value="COPPER_BLUE"/>
    <property type="match status" value="1"/>
</dbReference>
<reference evidence="7" key="1">
    <citation type="submission" date="2022-10" db="EMBL/GenBank/DDBJ databases">
        <title>Mechanism of multi-heavy metal repair in Cytobacillus Firmus M7.</title>
        <authorList>
            <person name="Li X."/>
            <person name="Yu C."/>
        </authorList>
    </citation>
    <scope>NUCLEOTIDE SEQUENCE</scope>
    <source>
        <strain evidence="7">M7</strain>
    </source>
</reference>
<dbReference type="InterPro" id="IPR000923">
    <property type="entry name" value="BlueCu_1"/>
</dbReference>
<keyword evidence="4" id="KW-0186">Copper</keyword>
<keyword evidence="5" id="KW-1133">Transmembrane helix</keyword>
<evidence type="ECO:0000313" key="8">
    <source>
        <dbReference type="Proteomes" id="UP001163104"/>
    </source>
</evidence>
<proteinExistence type="predicted"/>
<evidence type="ECO:0000259" key="6">
    <source>
        <dbReference type="Pfam" id="PF00127"/>
    </source>
</evidence>
<feature type="domain" description="Blue (type 1) copper" evidence="6">
    <location>
        <begin position="204"/>
        <end position="308"/>
    </location>
</feature>
<accession>A0AA46PRM6</accession>
<dbReference type="PANTHER" id="PTHR38439">
    <property type="entry name" value="AURACYANIN-B"/>
    <property type="match status" value="1"/>
</dbReference>
<feature type="transmembrane region" description="Helical" evidence="5">
    <location>
        <begin position="6"/>
        <end position="23"/>
    </location>
</feature>
<dbReference type="InterPro" id="IPR033138">
    <property type="entry name" value="Cu_oxidase_CS"/>
</dbReference>
<name>A0AA46PRM6_CYTFI</name>
<dbReference type="InterPro" id="IPR008972">
    <property type="entry name" value="Cupredoxin"/>
</dbReference>
<dbReference type="Proteomes" id="UP001163104">
    <property type="component" value="Chromosome"/>
</dbReference>
<keyword evidence="2" id="KW-0479">Metal-binding</keyword>
<gene>
    <name evidence="7" type="ORF">OD459_00695</name>
</gene>
<dbReference type="RefSeq" id="WP_263599683.1">
    <property type="nucleotide sequence ID" value="NZ_CP107027.1"/>
</dbReference>
<keyword evidence="1" id="KW-0813">Transport</keyword>
<dbReference type="AlphaFoldDB" id="A0AA46PRM6"/>
<evidence type="ECO:0000313" key="7">
    <source>
        <dbReference type="EMBL" id="UYG95577.1"/>
    </source>
</evidence>
<dbReference type="Gene3D" id="2.60.40.420">
    <property type="entry name" value="Cupredoxins - blue copper proteins"/>
    <property type="match status" value="1"/>
</dbReference>
<keyword evidence="5" id="KW-0472">Membrane</keyword>
<evidence type="ECO:0000256" key="3">
    <source>
        <dbReference type="ARBA" id="ARBA00022982"/>
    </source>
</evidence>
<dbReference type="PROSITE" id="PS00079">
    <property type="entry name" value="MULTICOPPER_OXIDASE1"/>
    <property type="match status" value="1"/>
</dbReference>
<dbReference type="GO" id="GO:0009055">
    <property type="term" value="F:electron transfer activity"/>
    <property type="evidence" value="ECO:0007669"/>
    <property type="project" value="InterPro"/>
</dbReference>
<protein>
    <submittedName>
        <fullName evidence="7">Cupredoxin domain-containing protein</fullName>
    </submittedName>
</protein>
<keyword evidence="3" id="KW-0249">Electron transport</keyword>
<dbReference type="InterPro" id="IPR050845">
    <property type="entry name" value="Cu-binding_ET"/>
</dbReference>
<dbReference type="PANTHER" id="PTHR38439:SF3">
    <property type="entry name" value="COPPER-RESISTANT CUPROPROTEIN COPI"/>
    <property type="match status" value="1"/>
</dbReference>
<feature type="transmembrane region" description="Helical" evidence="5">
    <location>
        <begin position="35"/>
        <end position="58"/>
    </location>
</feature>
<feature type="transmembrane region" description="Helical" evidence="5">
    <location>
        <begin position="151"/>
        <end position="169"/>
    </location>
</feature>
<evidence type="ECO:0000256" key="5">
    <source>
        <dbReference type="SAM" id="Phobius"/>
    </source>
</evidence>
<keyword evidence="5" id="KW-0812">Transmembrane</keyword>
<evidence type="ECO:0000256" key="1">
    <source>
        <dbReference type="ARBA" id="ARBA00022448"/>
    </source>
</evidence>
<evidence type="ECO:0000256" key="4">
    <source>
        <dbReference type="ARBA" id="ARBA00023008"/>
    </source>
</evidence>
<organism evidence="7 8">
    <name type="scientific">Cytobacillus firmus</name>
    <name type="common">Bacillus firmus</name>
    <dbReference type="NCBI Taxonomy" id="1399"/>
    <lineage>
        <taxon>Bacteria</taxon>
        <taxon>Bacillati</taxon>
        <taxon>Bacillota</taxon>
        <taxon>Bacilli</taxon>
        <taxon>Bacillales</taxon>
        <taxon>Bacillaceae</taxon>
        <taxon>Cytobacillus</taxon>
    </lineage>
</organism>
<dbReference type="SUPFAM" id="SSF49503">
    <property type="entry name" value="Cupredoxins"/>
    <property type="match status" value="1"/>
</dbReference>
<feature type="transmembrane region" description="Helical" evidence="5">
    <location>
        <begin position="70"/>
        <end position="94"/>
    </location>
</feature>
<dbReference type="EMBL" id="CP107027">
    <property type="protein sequence ID" value="UYG95577.1"/>
    <property type="molecule type" value="Genomic_DNA"/>
</dbReference>
<feature type="transmembrane region" description="Helical" evidence="5">
    <location>
        <begin position="115"/>
        <end position="136"/>
    </location>
</feature>
<dbReference type="InterPro" id="IPR028871">
    <property type="entry name" value="BlueCu_1_BS"/>
</dbReference>
<sequence>MSLFHYFVLATLSGIAILVSLIARKLRERLTNMHAMIIAMMMGMNIGLTAGVLFGSLYQGDLYSSTLISIGVGAVGGLVCGLSLGTLSSIEGFMSGLMGGMMGAMLGEMITHEQAAVLLNIMLTLTTSSLFLFFILPDSKEYENEVNNKSWLLKPFLTFVLLLSFLLFGNQLDKNIAFSDSNSSGQHQHGIQNNSEIEDQKIILNVHPSDFSYSPSEIIVEKNQVASITLNNQDQVDHDIEIKNLSFQEGSVSQHTEHTSGGADFHLHASANSSAAITFTPTKTGVYEFYCTVPGHKESGMTGKLIVK</sequence>
<dbReference type="GO" id="GO:0005507">
    <property type="term" value="F:copper ion binding"/>
    <property type="evidence" value="ECO:0007669"/>
    <property type="project" value="InterPro"/>
</dbReference>
<evidence type="ECO:0000256" key="2">
    <source>
        <dbReference type="ARBA" id="ARBA00022723"/>
    </source>
</evidence>